<dbReference type="KEGG" id="ccro:CMC5_029840"/>
<accession>A0A0K1EE27</accession>
<dbReference type="Proteomes" id="UP000067626">
    <property type="component" value="Chromosome"/>
</dbReference>
<dbReference type="AlphaFoldDB" id="A0A0K1EE27"/>
<feature type="domain" description="Beta-lactamase-related" evidence="1">
    <location>
        <begin position="27"/>
        <end position="362"/>
    </location>
</feature>
<dbReference type="PANTHER" id="PTHR43319">
    <property type="entry name" value="BETA-LACTAMASE-RELATED"/>
    <property type="match status" value="1"/>
</dbReference>
<organism evidence="2 3">
    <name type="scientific">Chondromyces crocatus</name>
    <dbReference type="NCBI Taxonomy" id="52"/>
    <lineage>
        <taxon>Bacteria</taxon>
        <taxon>Pseudomonadati</taxon>
        <taxon>Myxococcota</taxon>
        <taxon>Polyangia</taxon>
        <taxon>Polyangiales</taxon>
        <taxon>Polyangiaceae</taxon>
        <taxon>Chondromyces</taxon>
    </lineage>
</organism>
<dbReference type="RefSeq" id="WP_050431019.1">
    <property type="nucleotide sequence ID" value="NZ_CP012159.1"/>
</dbReference>
<evidence type="ECO:0000259" key="1">
    <source>
        <dbReference type="Pfam" id="PF00144"/>
    </source>
</evidence>
<dbReference type="InterPro" id="IPR052907">
    <property type="entry name" value="Beta-lactamase/esterase"/>
</dbReference>
<dbReference type="Pfam" id="PF00144">
    <property type="entry name" value="Beta-lactamase"/>
    <property type="match status" value="1"/>
</dbReference>
<dbReference type="PANTHER" id="PTHR43319:SF3">
    <property type="entry name" value="BETA-LACTAMASE-RELATED DOMAIN-CONTAINING PROTEIN"/>
    <property type="match status" value="1"/>
</dbReference>
<dbReference type="InterPro" id="IPR012338">
    <property type="entry name" value="Beta-lactam/transpept-like"/>
</dbReference>
<gene>
    <name evidence="2" type="ORF">CMC5_029840</name>
</gene>
<keyword evidence="3" id="KW-1185">Reference proteome</keyword>
<dbReference type="Gene3D" id="3.40.710.10">
    <property type="entry name" value="DD-peptidase/beta-lactamase superfamily"/>
    <property type="match status" value="1"/>
</dbReference>
<evidence type="ECO:0000313" key="2">
    <source>
        <dbReference type="EMBL" id="AKT38838.1"/>
    </source>
</evidence>
<dbReference type="SUPFAM" id="SSF56601">
    <property type="entry name" value="beta-lactamase/transpeptidase-like"/>
    <property type="match status" value="1"/>
</dbReference>
<protein>
    <submittedName>
        <fullName evidence="2">Esterase</fullName>
    </submittedName>
</protein>
<dbReference type="STRING" id="52.CMC5_029840"/>
<dbReference type="PATRIC" id="fig|52.7.peg.3284"/>
<evidence type="ECO:0000313" key="3">
    <source>
        <dbReference type="Proteomes" id="UP000067626"/>
    </source>
</evidence>
<sequence length="385" mass="40919">MHIDGDCLPAFTRVKDSFAIALEAFPTLGAALSVVHDGNVVVDLWAGHADQARQHPWREDTVVNTTSTGKGLVAALAHLLAERGQLDLDAPVARLWPEFAAEGKEAITTRQLLDHTAGLPAVRTLLPRGTLTDWQQMTAALAAERPFWAPGQRHGYHAVTFGFLVGEVLARASGVDVRTLLAREIAGPWSLDYHIGLPAEDDHRAAEVAPSVPIPGAPSNPFGPLSDEDRHVLLLAFGNPPELREHTIVNDPAWRRAQIPASNGHGNARSLARFYGGLAAGGILDGVRLFQPETLESAARERVRGVDAVLGLPDSFASGFMLPSPMRPFGPPHAFGHPGVGGNLGFADAEAKLGFGFVVNQPLIAGLGGDPRWKSLIDAAYASLG</sequence>
<name>A0A0K1EE27_CHOCO</name>
<dbReference type="InterPro" id="IPR001466">
    <property type="entry name" value="Beta-lactam-related"/>
</dbReference>
<dbReference type="EMBL" id="CP012159">
    <property type="protein sequence ID" value="AKT38838.1"/>
    <property type="molecule type" value="Genomic_DNA"/>
</dbReference>
<reference evidence="2 3" key="1">
    <citation type="submission" date="2015-07" db="EMBL/GenBank/DDBJ databases">
        <title>Genome analysis of myxobacterium Chondromyces crocatus Cm c5 reveals a high potential for natural compound synthesis and the genetic basis for the loss of fruiting body formation.</title>
        <authorList>
            <person name="Zaburannyi N."/>
            <person name="Bunk B."/>
            <person name="Maier J."/>
            <person name="Overmann J."/>
            <person name="Mueller R."/>
        </authorList>
    </citation>
    <scope>NUCLEOTIDE SEQUENCE [LARGE SCALE GENOMIC DNA]</scope>
    <source>
        <strain evidence="2 3">Cm c5</strain>
    </source>
</reference>
<proteinExistence type="predicted"/>